<dbReference type="AlphaFoldDB" id="A0AAP0PB47"/>
<proteinExistence type="predicted"/>
<reference evidence="1 2" key="1">
    <citation type="submission" date="2024-01" db="EMBL/GenBank/DDBJ databases">
        <title>Genome assemblies of Stephania.</title>
        <authorList>
            <person name="Yang L."/>
        </authorList>
    </citation>
    <scope>NUCLEOTIDE SEQUENCE [LARGE SCALE GENOMIC DNA]</scope>
    <source>
        <strain evidence="1">QJT</strain>
        <tissue evidence="1">Leaf</tissue>
    </source>
</reference>
<protein>
    <submittedName>
        <fullName evidence="1">Uncharacterized protein</fullName>
    </submittedName>
</protein>
<name>A0AAP0PB47_9MAGN</name>
<dbReference type="Proteomes" id="UP001417504">
    <property type="component" value="Unassembled WGS sequence"/>
</dbReference>
<keyword evidence="2" id="KW-1185">Reference proteome</keyword>
<gene>
    <name evidence="1" type="ORF">Sjap_008707</name>
</gene>
<comment type="caution">
    <text evidence="1">The sequence shown here is derived from an EMBL/GenBank/DDBJ whole genome shotgun (WGS) entry which is preliminary data.</text>
</comment>
<sequence length="56" mass="6463">MAFHLLTSISFYAYAFYQVVASNRAQWKSLIHVAEPQVVESTGNEICKIWMQLVSR</sequence>
<evidence type="ECO:0000313" key="2">
    <source>
        <dbReference type="Proteomes" id="UP001417504"/>
    </source>
</evidence>
<accession>A0AAP0PB47</accession>
<dbReference type="EMBL" id="JBBNAE010000003">
    <property type="protein sequence ID" value="KAK9138113.1"/>
    <property type="molecule type" value="Genomic_DNA"/>
</dbReference>
<evidence type="ECO:0000313" key="1">
    <source>
        <dbReference type="EMBL" id="KAK9138113.1"/>
    </source>
</evidence>
<organism evidence="1 2">
    <name type="scientific">Stephania japonica</name>
    <dbReference type="NCBI Taxonomy" id="461633"/>
    <lineage>
        <taxon>Eukaryota</taxon>
        <taxon>Viridiplantae</taxon>
        <taxon>Streptophyta</taxon>
        <taxon>Embryophyta</taxon>
        <taxon>Tracheophyta</taxon>
        <taxon>Spermatophyta</taxon>
        <taxon>Magnoliopsida</taxon>
        <taxon>Ranunculales</taxon>
        <taxon>Menispermaceae</taxon>
        <taxon>Menispermoideae</taxon>
        <taxon>Cissampelideae</taxon>
        <taxon>Stephania</taxon>
    </lineage>
</organism>